<evidence type="ECO:0000256" key="1">
    <source>
        <dbReference type="SAM" id="Coils"/>
    </source>
</evidence>
<evidence type="ECO:0000313" key="3">
    <source>
        <dbReference type="EMBL" id="QJA84026.1"/>
    </source>
</evidence>
<dbReference type="EMBL" id="MT142522">
    <property type="protein sequence ID" value="QJA84026.1"/>
    <property type="molecule type" value="Genomic_DNA"/>
</dbReference>
<dbReference type="InterPro" id="IPR029044">
    <property type="entry name" value="Nucleotide-diphossugar_trans"/>
</dbReference>
<evidence type="ECO:0000313" key="2">
    <source>
        <dbReference type="EMBL" id="QJA64646.1"/>
    </source>
</evidence>
<protein>
    <submittedName>
        <fullName evidence="3">Uncharacterized protein</fullName>
    </submittedName>
</protein>
<proteinExistence type="predicted"/>
<feature type="coiled-coil region" evidence="1">
    <location>
        <begin position="250"/>
        <end position="277"/>
    </location>
</feature>
<name>A0A6M3KPP5_9ZZZZ</name>
<gene>
    <name evidence="3" type="ORF">MM415A00233_0028</name>
    <name evidence="2" type="ORF">MM415B00478_0043</name>
</gene>
<dbReference type="SUPFAM" id="SSF53448">
    <property type="entry name" value="Nucleotide-diphospho-sugar transferases"/>
    <property type="match status" value="1"/>
</dbReference>
<reference evidence="3" key="1">
    <citation type="submission" date="2020-03" db="EMBL/GenBank/DDBJ databases">
        <title>The deep terrestrial virosphere.</title>
        <authorList>
            <person name="Holmfeldt K."/>
            <person name="Nilsson E."/>
            <person name="Simone D."/>
            <person name="Lopez-Fernandez M."/>
            <person name="Wu X."/>
            <person name="de Brujin I."/>
            <person name="Lundin D."/>
            <person name="Andersson A."/>
            <person name="Bertilsson S."/>
            <person name="Dopson M."/>
        </authorList>
    </citation>
    <scope>NUCLEOTIDE SEQUENCE</scope>
    <source>
        <strain evidence="3">MM415A00233</strain>
        <strain evidence="2">MM415B00478</strain>
    </source>
</reference>
<dbReference type="AlphaFoldDB" id="A0A6M3KPP5"/>
<dbReference type="EMBL" id="MT141523">
    <property type="protein sequence ID" value="QJA64646.1"/>
    <property type="molecule type" value="Genomic_DNA"/>
</dbReference>
<accession>A0A6M3KPP5</accession>
<sequence length="314" mass="35321">MGGTYVGVATSTVIDLEAVTSIYKIALGPEDCGPNWYHAARGDISRNSITEAFLAGDWEWCLYLDGDMVFPPDLLHRLKAHKKPFVGGLYFRRGVDPIWPLAFEHSEPPVLPFVPMFEYPKEGLVRVNGTGSGCWLVHRDVFGPVQAEMKRSIKAKLDMDVDYIAYLMDGPMPEIRDDYQRVGADLRFCFYARRAGFDIWLDCGLDIGHMSHVPIRREDYDTQGRALYLDAVQGVYGSTAQAYGRQRMDHKSLELKLKQAETHLANITEQVEREKAIQQESQQRLAALGQRGNATKGYIQGIQDAMKLLADSDG</sequence>
<keyword evidence="1" id="KW-0175">Coiled coil</keyword>
<organism evidence="3">
    <name type="scientific">viral metagenome</name>
    <dbReference type="NCBI Taxonomy" id="1070528"/>
    <lineage>
        <taxon>unclassified sequences</taxon>
        <taxon>metagenomes</taxon>
        <taxon>organismal metagenomes</taxon>
    </lineage>
</organism>